<dbReference type="EMBL" id="LAYZ01000024">
    <property type="protein sequence ID" value="KKK33796.1"/>
    <property type="molecule type" value="Genomic_DNA"/>
</dbReference>
<protein>
    <recommendedName>
        <fullName evidence="3">EVE domain-containing protein</fullName>
    </recommendedName>
</protein>
<dbReference type="PATRIC" id="fig|1432562.3.peg.1830"/>
<dbReference type="Proteomes" id="UP000034287">
    <property type="component" value="Unassembled WGS sequence"/>
</dbReference>
<dbReference type="OrthoDB" id="2389554at2"/>
<dbReference type="STRING" id="1432562.WN59_09265"/>
<dbReference type="AlphaFoldDB" id="A0A0M2SJG1"/>
<dbReference type="RefSeq" id="WP_046516232.1">
    <property type="nucleotide sequence ID" value="NZ_LAYZ01000024.1"/>
</dbReference>
<comment type="caution">
    <text evidence="1">The sequence shown here is derived from an EMBL/GenBank/DDBJ whole genome shotgun (WGS) entry which is preliminary data.</text>
</comment>
<proteinExistence type="predicted"/>
<organism evidence="1 2">
    <name type="scientific">Salinicoccus sediminis</name>
    <dbReference type="NCBI Taxonomy" id="1432562"/>
    <lineage>
        <taxon>Bacteria</taxon>
        <taxon>Bacillati</taxon>
        <taxon>Bacillota</taxon>
        <taxon>Bacilli</taxon>
        <taxon>Bacillales</taxon>
        <taxon>Staphylococcaceae</taxon>
        <taxon>Salinicoccus</taxon>
    </lineage>
</organism>
<accession>A0A0M2SJG1</accession>
<sequence>MYFINGRFNSTFRDYDLYKKLGIISVSGRSNIHDIMGIAKGDIVALYSTRHGYLGAGRVRASAVPIETIEMHQGGLMIDREEYPFREIMRINPHFGSEEYVLRMEWLALVPELGDGLLDDGLFVGGKPVERIEDERTRDWLIDTFKLDVEA</sequence>
<evidence type="ECO:0000313" key="2">
    <source>
        <dbReference type="Proteomes" id="UP000034287"/>
    </source>
</evidence>
<name>A0A0M2SJG1_9STAP</name>
<evidence type="ECO:0008006" key="3">
    <source>
        <dbReference type="Google" id="ProtNLM"/>
    </source>
</evidence>
<reference evidence="1 2" key="1">
    <citation type="submission" date="2015-04" db="EMBL/GenBank/DDBJ databases">
        <title>Taxonomic description and genome sequence of Salinicoccus sediminis sp. nov., a novel hyper halotolerant bacterium isolated from marine sediment.</title>
        <authorList>
            <person name="Mathan Kumar R."/>
            <person name="Kaur G."/>
            <person name="Kumar N."/>
            <person name="Kumar A."/>
            <person name="Singh N.K."/>
            <person name="Kaur N."/>
            <person name="Mayilraj S."/>
        </authorList>
    </citation>
    <scope>NUCLEOTIDE SEQUENCE [LARGE SCALE GENOMIC DNA]</scope>
    <source>
        <strain evidence="1 2">SV-16</strain>
    </source>
</reference>
<keyword evidence="2" id="KW-1185">Reference proteome</keyword>
<gene>
    <name evidence="1" type="ORF">WN59_09265</name>
</gene>
<evidence type="ECO:0000313" key="1">
    <source>
        <dbReference type="EMBL" id="KKK33796.1"/>
    </source>
</evidence>